<feature type="chain" id="PRO_5003773738" description="Secreted protein" evidence="2">
    <location>
        <begin position="19"/>
        <end position="143"/>
    </location>
</feature>
<name>J3LD00_ORYBR</name>
<evidence type="ECO:0008006" key="5">
    <source>
        <dbReference type="Google" id="ProtNLM"/>
    </source>
</evidence>
<reference evidence="3" key="1">
    <citation type="submission" date="2013-04" db="UniProtKB">
        <authorList>
            <consortium name="EnsemblPlants"/>
        </authorList>
    </citation>
    <scope>IDENTIFICATION</scope>
</reference>
<evidence type="ECO:0000313" key="3">
    <source>
        <dbReference type="EnsemblPlants" id="OB02G25170.1"/>
    </source>
</evidence>
<evidence type="ECO:0000256" key="1">
    <source>
        <dbReference type="SAM" id="MobiDB-lite"/>
    </source>
</evidence>
<dbReference type="HOGENOM" id="CLU_1809188_0_0_1"/>
<dbReference type="Proteomes" id="UP000006038">
    <property type="component" value="Unassembled WGS sequence"/>
</dbReference>
<sequence length="143" mass="15734">MASKFQLIFSTFVVIAAATLLPRPCALIEFHRMLSSCSNGGAMCPDGRKRASGSPKHARGDDAPGPGDGNRVYGERGPHRQRDSPSPNWRHGYHGIQAVVRDFGPGGGWPTLTKANYIERAAMMRVRLQVRHMWEAARYGDVC</sequence>
<proteinExistence type="predicted"/>
<dbReference type="AlphaFoldDB" id="J3LD00"/>
<feature type="compositionally biased region" description="Basic and acidic residues" evidence="1">
    <location>
        <begin position="73"/>
        <end position="83"/>
    </location>
</feature>
<keyword evidence="4" id="KW-1185">Reference proteome</keyword>
<feature type="region of interest" description="Disordered" evidence="1">
    <location>
        <begin position="44"/>
        <end position="91"/>
    </location>
</feature>
<keyword evidence="2" id="KW-0732">Signal</keyword>
<protein>
    <recommendedName>
        <fullName evidence="5">Secreted protein</fullName>
    </recommendedName>
</protein>
<organism evidence="3">
    <name type="scientific">Oryza brachyantha</name>
    <name type="common">malo sina</name>
    <dbReference type="NCBI Taxonomy" id="4533"/>
    <lineage>
        <taxon>Eukaryota</taxon>
        <taxon>Viridiplantae</taxon>
        <taxon>Streptophyta</taxon>
        <taxon>Embryophyta</taxon>
        <taxon>Tracheophyta</taxon>
        <taxon>Spermatophyta</taxon>
        <taxon>Magnoliopsida</taxon>
        <taxon>Liliopsida</taxon>
        <taxon>Poales</taxon>
        <taxon>Poaceae</taxon>
        <taxon>BOP clade</taxon>
        <taxon>Oryzoideae</taxon>
        <taxon>Oryzeae</taxon>
        <taxon>Oryzinae</taxon>
        <taxon>Oryza</taxon>
    </lineage>
</organism>
<accession>J3LD00</accession>
<feature type="signal peptide" evidence="2">
    <location>
        <begin position="1"/>
        <end position="18"/>
    </location>
</feature>
<evidence type="ECO:0000313" key="4">
    <source>
        <dbReference type="Proteomes" id="UP000006038"/>
    </source>
</evidence>
<dbReference type="Gramene" id="OB02G25170.1">
    <property type="protein sequence ID" value="OB02G25170.1"/>
    <property type="gene ID" value="OB02G25170"/>
</dbReference>
<evidence type="ECO:0000256" key="2">
    <source>
        <dbReference type="SAM" id="SignalP"/>
    </source>
</evidence>
<dbReference type="EnsemblPlants" id="OB02G25170.1">
    <property type="protein sequence ID" value="OB02G25170.1"/>
    <property type="gene ID" value="OB02G25170"/>
</dbReference>